<dbReference type="Pfam" id="PF08240">
    <property type="entry name" value="ADH_N"/>
    <property type="match status" value="1"/>
</dbReference>
<dbReference type="InterPro" id="IPR036291">
    <property type="entry name" value="NAD(P)-bd_dom_sf"/>
</dbReference>
<dbReference type="AlphaFoldDB" id="A0A2W1LSS3"/>
<dbReference type="SUPFAM" id="SSF51735">
    <property type="entry name" value="NAD(P)-binding Rossmann-fold domains"/>
    <property type="match status" value="1"/>
</dbReference>
<evidence type="ECO:0000256" key="3">
    <source>
        <dbReference type="ARBA" id="ARBA00022833"/>
    </source>
</evidence>
<proteinExistence type="inferred from homology"/>
<dbReference type="Gene3D" id="3.90.180.10">
    <property type="entry name" value="Medium-chain alcohol dehydrogenases, catalytic domain"/>
    <property type="match status" value="1"/>
</dbReference>
<evidence type="ECO:0000259" key="7">
    <source>
        <dbReference type="Pfam" id="PF08240"/>
    </source>
</evidence>
<comment type="cofactor">
    <cofactor evidence="1 5">
        <name>Zn(2+)</name>
        <dbReference type="ChEBI" id="CHEBI:29105"/>
    </cofactor>
</comment>
<dbReference type="Proteomes" id="UP000249522">
    <property type="component" value="Unassembled WGS sequence"/>
</dbReference>
<keyword evidence="2 5" id="KW-0479">Metal-binding</keyword>
<dbReference type="SUPFAM" id="SSF50129">
    <property type="entry name" value="GroES-like"/>
    <property type="match status" value="1"/>
</dbReference>
<dbReference type="PANTHER" id="PTHR42813">
    <property type="entry name" value="ZINC-TYPE ALCOHOL DEHYDROGENASE-LIKE"/>
    <property type="match status" value="1"/>
</dbReference>
<name>A0A2W1LSS3_9BACL</name>
<dbReference type="CDD" id="cd08283">
    <property type="entry name" value="FDH_like_1"/>
    <property type="match status" value="1"/>
</dbReference>
<reference evidence="8 9" key="1">
    <citation type="submission" date="2018-06" db="EMBL/GenBank/DDBJ databases">
        <title>Paenibacillus imtechensis sp. nov.</title>
        <authorList>
            <person name="Pinnaka A.K."/>
            <person name="Singh H."/>
            <person name="Kaur M."/>
        </authorList>
    </citation>
    <scope>NUCLEOTIDE SEQUENCE [LARGE SCALE GENOMIC DNA]</scope>
    <source>
        <strain evidence="8 9">SMB1</strain>
    </source>
</reference>
<evidence type="ECO:0000256" key="1">
    <source>
        <dbReference type="ARBA" id="ARBA00001947"/>
    </source>
</evidence>
<dbReference type="InterPro" id="IPR011032">
    <property type="entry name" value="GroES-like_sf"/>
</dbReference>
<feature type="domain" description="Alcohol dehydrogenase-like C-terminal" evidence="6">
    <location>
        <begin position="189"/>
        <end position="257"/>
    </location>
</feature>
<sequence>MKAVTFQGIKNVAVKEVPDARIQKPDDMIVRITATAICGSDLHLLHGMIPNMQEDYVIGHEPMGIVEEVGPEVTKLKKGDRVVLPFNVACGECIYCRSQLESQCDNSNENGDMGGFFGYSGTTGGYAGGQAEYLRVPFANFTHFRIPDSCEVPDEKLIMMADVMSTAFWSVDNAGVKDGDTVVVLGCGPVGLLIQKFCWLKGAKRVIAADYVDYRLQHAKRTNRVEIVNIEQEQDIGNYLKEMTGGGADVVIDAVGMSGKMNDLEFLATGMKLQGGTLSAIIIASQAVRKGGTIQVTGVYGGRYNGFPLGDIMQRNVNIRSGQAPVIHYMPHMYELITSGKVDPSDIVTHVLPLSEAKHGYQIFDTKMDNCIKVVLKP</sequence>
<protein>
    <submittedName>
        <fullName evidence="8">Glutathione-dependent formaldehyde dehydrogenase</fullName>
    </submittedName>
</protein>
<dbReference type="RefSeq" id="WP_111144905.1">
    <property type="nucleotide sequence ID" value="NZ_QKRB01000010.1"/>
</dbReference>
<evidence type="ECO:0000313" key="9">
    <source>
        <dbReference type="Proteomes" id="UP000249522"/>
    </source>
</evidence>
<dbReference type="Gene3D" id="3.40.50.720">
    <property type="entry name" value="NAD(P)-binding Rossmann-like Domain"/>
    <property type="match status" value="1"/>
</dbReference>
<keyword evidence="3 5" id="KW-0862">Zinc</keyword>
<dbReference type="OrthoDB" id="9777057at2"/>
<dbReference type="GO" id="GO:0016491">
    <property type="term" value="F:oxidoreductase activity"/>
    <property type="evidence" value="ECO:0007669"/>
    <property type="project" value="UniProtKB-KW"/>
</dbReference>
<evidence type="ECO:0000256" key="5">
    <source>
        <dbReference type="RuleBase" id="RU361277"/>
    </source>
</evidence>
<dbReference type="PROSITE" id="PS00059">
    <property type="entry name" value="ADH_ZINC"/>
    <property type="match status" value="1"/>
</dbReference>
<feature type="domain" description="Alcohol dehydrogenase-like N-terminal" evidence="7">
    <location>
        <begin position="24"/>
        <end position="141"/>
    </location>
</feature>
<dbReference type="InterPro" id="IPR013154">
    <property type="entry name" value="ADH-like_N"/>
</dbReference>
<dbReference type="GO" id="GO:0008270">
    <property type="term" value="F:zinc ion binding"/>
    <property type="evidence" value="ECO:0007669"/>
    <property type="project" value="InterPro"/>
</dbReference>
<dbReference type="PANTHER" id="PTHR42813:SF2">
    <property type="entry name" value="DEHYDROGENASE, ZINC-CONTAINING, PUTATIVE (AFU_ORTHOLOGUE AFUA_2G02810)-RELATED"/>
    <property type="match status" value="1"/>
</dbReference>
<keyword evidence="4" id="KW-0560">Oxidoreductase</keyword>
<accession>A0A2W1LSS3</accession>
<keyword evidence="9" id="KW-1185">Reference proteome</keyword>
<evidence type="ECO:0000256" key="4">
    <source>
        <dbReference type="ARBA" id="ARBA00023002"/>
    </source>
</evidence>
<organism evidence="8 9">
    <name type="scientific">Paenibacillus sambharensis</name>
    <dbReference type="NCBI Taxonomy" id="1803190"/>
    <lineage>
        <taxon>Bacteria</taxon>
        <taxon>Bacillati</taxon>
        <taxon>Bacillota</taxon>
        <taxon>Bacilli</taxon>
        <taxon>Bacillales</taxon>
        <taxon>Paenibacillaceae</taxon>
        <taxon>Paenibacillus</taxon>
    </lineage>
</organism>
<gene>
    <name evidence="8" type="ORF">DNH61_01320</name>
</gene>
<evidence type="ECO:0000313" key="8">
    <source>
        <dbReference type="EMBL" id="PZD97544.1"/>
    </source>
</evidence>
<comment type="caution">
    <text evidence="8">The sequence shown here is derived from an EMBL/GenBank/DDBJ whole genome shotgun (WGS) entry which is preliminary data.</text>
</comment>
<dbReference type="InterPro" id="IPR013149">
    <property type="entry name" value="ADH-like_C"/>
</dbReference>
<dbReference type="EMBL" id="QKRB01000010">
    <property type="protein sequence ID" value="PZD97544.1"/>
    <property type="molecule type" value="Genomic_DNA"/>
</dbReference>
<evidence type="ECO:0000256" key="2">
    <source>
        <dbReference type="ARBA" id="ARBA00022723"/>
    </source>
</evidence>
<comment type="similarity">
    <text evidence="5">Belongs to the zinc-containing alcohol dehydrogenase family.</text>
</comment>
<evidence type="ECO:0000259" key="6">
    <source>
        <dbReference type="Pfam" id="PF00107"/>
    </source>
</evidence>
<dbReference type="InterPro" id="IPR002328">
    <property type="entry name" value="ADH_Zn_CS"/>
</dbReference>
<dbReference type="Pfam" id="PF00107">
    <property type="entry name" value="ADH_zinc_N"/>
    <property type="match status" value="1"/>
</dbReference>